<accession>A0A5B6WQ08</accession>
<comment type="caution">
    <text evidence="2">The sequence shown here is derived from an EMBL/GenBank/DDBJ whole genome shotgun (WGS) entry which is preliminary data.</text>
</comment>
<dbReference type="InterPro" id="IPR023393">
    <property type="entry name" value="START-like_dom_sf"/>
</dbReference>
<feature type="domain" description="Bet v I/Major latex protein" evidence="1">
    <location>
        <begin position="4"/>
        <end position="119"/>
    </location>
</feature>
<keyword evidence="3" id="KW-1185">Reference proteome</keyword>
<dbReference type="Pfam" id="PF00407">
    <property type="entry name" value="Bet_v_1"/>
    <property type="match status" value="1"/>
</dbReference>
<dbReference type="InterPro" id="IPR000916">
    <property type="entry name" value="Bet_v_I/MLP"/>
</dbReference>
<gene>
    <name evidence="2" type="ORF">EPI10_005301</name>
</gene>
<dbReference type="SUPFAM" id="SSF55961">
    <property type="entry name" value="Bet v1-like"/>
    <property type="match status" value="1"/>
</dbReference>
<evidence type="ECO:0000313" key="2">
    <source>
        <dbReference type="EMBL" id="KAA3483105.1"/>
    </source>
</evidence>
<dbReference type="EMBL" id="SMMG02000002">
    <property type="protein sequence ID" value="KAA3483105.1"/>
    <property type="molecule type" value="Genomic_DNA"/>
</dbReference>
<dbReference type="GO" id="GO:0006952">
    <property type="term" value="P:defense response"/>
    <property type="evidence" value="ECO:0007669"/>
    <property type="project" value="InterPro"/>
</dbReference>
<dbReference type="OrthoDB" id="1858121at2759"/>
<proteinExistence type="predicted"/>
<sequence length="119" mass="13308">MEPTLTGKLEADVEIKAFPKQFHDMFASRPHHVHHTCYDKIQGCDLHEGELEKVGSILNWRYVHDGKAKVAKDLVEAIDPDKNLVAFKVIDGDLLKEYKNFSLTIQALPKTGGSGSVVH</sequence>
<dbReference type="InterPro" id="IPR051761">
    <property type="entry name" value="MLP-like_ligand-binding"/>
</dbReference>
<name>A0A5B6WQ08_9ROSI</name>
<evidence type="ECO:0000313" key="3">
    <source>
        <dbReference type="Proteomes" id="UP000325315"/>
    </source>
</evidence>
<dbReference type="AlphaFoldDB" id="A0A5B6WQ08"/>
<protein>
    <submittedName>
        <fullName evidence="2">MLP-like protein 31</fullName>
    </submittedName>
</protein>
<evidence type="ECO:0000259" key="1">
    <source>
        <dbReference type="SMART" id="SM01037"/>
    </source>
</evidence>
<dbReference type="PANTHER" id="PTHR31907">
    <property type="entry name" value="MLP-LIKE PROTEIN 423"/>
    <property type="match status" value="1"/>
</dbReference>
<dbReference type="Proteomes" id="UP000325315">
    <property type="component" value="Unassembled WGS sequence"/>
</dbReference>
<organism evidence="2 3">
    <name type="scientific">Gossypium australe</name>
    <dbReference type="NCBI Taxonomy" id="47621"/>
    <lineage>
        <taxon>Eukaryota</taxon>
        <taxon>Viridiplantae</taxon>
        <taxon>Streptophyta</taxon>
        <taxon>Embryophyta</taxon>
        <taxon>Tracheophyta</taxon>
        <taxon>Spermatophyta</taxon>
        <taxon>Magnoliopsida</taxon>
        <taxon>eudicotyledons</taxon>
        <taxon>Gunneridae</taxon>
        <taxon>Pentapetalae</taxon>
        <taxon>rosids</taxon>
        <taxon>malvids</taxon>
        <taxon>Malvales</taxon>
        <taxon>Malvaceae</taxon>
        <taxon>Malvoideae</taxon>
        <taxon>Gossypium</taxon>
    </lineage>
</organism>
<dbReference type="SMART" id="SM01037">
    <property type="entry name" value="Bet_v_1"/>
    <property type="match status" value="1"/>
</dbReference>
<reference evidence="3" key="1">
    <citation type="journal article" date="2019" name="Plant Biotechnol. J.">
        <title>Genome sequencing of the Australian wild diploid species Gossypium australe highlights disease resistance and delayed gland morphogenesis.</title>
        <authorList>
            <person name="Cai Y."/>
            <person name="Cai X."/>
            <person name="Wang Q."/>
            <person name="Wang P."/>
            <person name="Zhang Y."/>
            <person name="Cai C."/>
            <person name="Xu Y."/>
            <person name="Wang K."/>
            <person name="Zhou Z."/>
            <person name="Wang C."/>
            <person name="Geng S."/>
            <person name="Li B."/>
            <person name="Dong Q."/>
            <person name="Hou Y."/>
            <person name="Wang H."/>
            <person name="Ai P."/>
            <person name="Liu Z."/>
            <person name="Yi F."/>
            <person name="Sun M."/>
            <person name="An G."/>
            <person name="Cheng J."/>
            <person name="Zhang Y."/>
            <person name="Shi Q."/>
            <person name="Xie Y."/>
            <person name="Shi X."/>
            <person name="Chang Y."/>
            <person name="Huang F."/>
            <person name="Chen Y."/>
            <person name="Hong S."/>
            <person name="Mi L."/>
            <person name="Sun Q."/>
            <person name="Zhang L."/>
            <person name="Zhou B."/>
            <person name="Peng R."/>
            <person name="Zhang X."/>
            <person name="Liu F."/>
        </authorList>
    </citation>
    <scope>NUCLEOTIDE SEQUENCE [LARGE SCALE GENOMIC DNA]</scope>
    <source>
        <strain evidence="3">cv. PA1801</strain>
    </source>
</reference>
<dbReference type="Gene3D" id="3.30.530.20">
    <property type="match status" value="1"/>
</dbReference>